<evidence type="ECO:0000256" key="5">
    <source>
        <dbReference type="ARBA" id="ARBA00022801"/>
    </source>
</evidence>
<dbReference type="GO" id="GO:0006508">
    <property type="term" value="P:proteolysis"/>
    <property type="evidence" value="ECO:0007669"/>
    <property type="project" value="UniProtKB-KW"/>
</dbReference>
<keyword evidence="4 6" id="KW-0479">Metal-binding</keyword>
<comment type="catalytic activity">
    <reaction evidence="6">
        <text>Release of N-terminal amino acids, preferentially methionine, from peptides and arylamides.</text>
        <dbReference type="EC" id="3.4.11.18"/>
    </reaction>
</comment>
<evidence type="ECO:0000313" key="9">
    <source>
        <dbReference type="Proteomes" id="UP000053784"/>
    </source>
</evidence>
<dbReference type="HAMAP" id="MF_01974">
    <property type="entry name" value="MetAP_1"/>
    <property type="match status" value="1"/>
</dbReference>
<proteinExistence type="inferred from homology"/>
<dbReference type="CDD" id="cd01086">
    <property type="entry name" value="MetAP1"/>
    <property type="match status" value="1"/>
</dbReference>
<dbReference type="PROSITE" id="PS00680">
    <property type="entry name" value="MAP_1"/>
    <property type="match status" value="1"/>
</dbReference>
<organism evidence="8 9">
    <name type="scientific">Candidatus Photodesmus blepharonis</name>
    <dbReference type="NCBI Taxonomy" id="1179155"/>
    <lineage>
        <taxon>Bacteria</taxon>
        <taxon>Pseudomonadati</taxon>
        <taxon>Pseudomonadota</taxon>
        <taxon>Gammaproteobacteria</taxon>
        <taxon>Vibrionales</taxon>
        <taxon>Vibrionaceae</taxon>
        <taxon>Candidatus Photodesmus</taxon>
    </lineage>
</organism>
<dbReference type="OrthoDB" id="9802055at2"/>
<feature type="binding site" evidence="6">
    <location>
        <position position="130"/>
    </location>
    <ligand>
        <name>a divalent metal cation</name>
        <dbReference type="ChEBI" id="CHEBI:60240"/>
        <label>2</label>
        <note>catalytic</note>
    </ligand>
</feature>
<name>A0A084CNX3_9GAMM</name>
<evidence type="ECO:0000256" key="2">
    <source>
        <dbReference type="ARBA" id="ARBA00022438"/>
    </source>
</evidence>
<evidence type="ECO:0000259" key="7">
    <source>
        <dbReference type="Pfam" id="PF00557"/>
    </source>
</evidence>
<feature type="binding site" evidence="6">
    <location>
        <position position="78"/>
    </location>
    <ligand>
        <name>substrate</name>
    </ligand>
</feature>
<comment type="subunit">
    <text evidence="6">Monomer.</text>
</comment>
<evidence type="ECO:0000256" key="4">
    <source>
        <dbReference type="ARBA" id="ARBA00022723"/>
    </source>
</evidence>
<dbReference type="RefSeq" id="WP_034413388.1">
    <property type="nucleotide sequence ID" value="NZ_JGVK01000006.1"/>
</dbReference>
<evidence type="ECO:0000313" key="8">
    <source>
        <dbReference type="EMBL" id="KEY91502.1"/>
    </source>
</evidence>
<feature type="binding site" evidence="6">
    <location>
        <position position="107"/>
    </location>
    <ligand>
        <name>a divalent metal cation</name>
        <dbReference type="ChEBI" id="CHEBI:60240"/>
        <label>1</label>
    </ligand>
</feature>
<dbReference type="Proteomes" id="UP000053784">
    <property type="component" value="Unassembled WGS sequence"/>
</dbReference>
<dbReference type="eggNOG" id="COG0024">
    <property type="taxonomic scope" value="Bacteria"/>
</dbReference>
<dbReference type="EMBL" id="JGVK01000006">
    <property type="protein sequence ID" value="KEY91502.1"/>
    <property type="molecule type" value="Genomic_DNA"/>
</dbReference>
<dbReference type="Gene3D" id="3.90.230.10">
    <property type="entry name" value="Creatinase/methionine aminopeptidase superfamily"/>
    <property type="match status" value="1"/>
</dbReference>
<keyword evidence="3 6" id="KW-0645">Protease</keyword>
<evidence type="ECO:0000256" key="3">
    <source>
        <dbReference type="ARBA" id="ARBA00022670"/>
    </source>
</evidence>
<gene>
    <name evidence="6 8" type="primary">map</name>
    <name evidence="8" type="ORF">CF67_14138</name>
</gene>
<keyword evidence="2 6" id="KW-0031">Aminopeptidase</keyword>
<dbReference type="InterPro" id="IPR036005">
    <property type="entry name" value="Creatinase/aminopeptidase-like"/>
</dbReference>
<feature type="binding site" evidence="6">
    <location>
        <position position="264"/>
    </location>
    <ligand>
        <name>a divalent metal cation</name>
        <dbReference type="ChEBI" id="CHEBI:60240"/>
        <label>2</label>
        <note>catalytic</note>
    </ligand>
</feature>
<evidence type="ECO:0000256" key="1">
    <source>
        <dbReference type="ARBA" id="ARBA00002521"/>
    </source>
</evidence>
<feature type="domain" description="Peptidase M24" evidence="7">
    <location>
        <begin position="12"/>
        <end position="270"/>
    </location>
</feature>
<feature type="binding site" evidence="6">
    <location>
        <position position="264"/>
    </location>
    <ligand>
        <name>a divalent metal cation</name>
        <dbReference type="ChEBI" id="CHEBI:60240"/>
        <label>1</label>
    </ligand>
</feature>
<feature type="binding site" evidence="6">
    <location>
        <position position="232"/>
    </location>
    <ligand>
        <name>a divalent metal cation</name>
        <dbReference type="ChEBI" id="CHEBI:60240"/>
        <label>2</label>
        <note>catalytic</note>
    </ligand>
</feature>
<comment type="cofactor">
    <cofactor evidence="6">
        <name>Co(2+)</name>
        <dbReference type="ChEBI" id="CHEBI:48828"/>
    </cofactor>
    <cofactor evidence="6">
        <name>Zn(2+)</name>
        <dbReference type="ChEBI" id="CHEBI:29105"/>
    </cofactor>
    <cofactor evidence="6">
        <name>Mn(2+)</name>
        <dbReference type="ChEBI" id="CHEBI:29035"/>
    </cofactor>
    <cofactor evidence="6">
        <name>Fe(2+)</name>
        <dbReference type="ChEBI" id="CHEBI:29033"/>
    </cofactor>
    <text evidence="6">Binds 2 divalent metal cations per subunit. Has a high-affinity and a low affinity metal-binding site. The true nature of the physiological cofactor is under debate. The enzyme is active with cobalt, zinc, manganese or divalent iron ions. Most likely, methionine aminopeptidases function as mononuclear Fe(2+)-metalloproteases under physiological conditions, and the catalytically relevant metal-binding site has been assigned to the histidine-containing high-affinity site.</text>
</comment>
<dbReference type="STRING" id="1179155.CF67_14138"/>
<dbReference type="InterPro" id="IPR000994">
    <property type="entry name" value="Pept_M24"/>
</dbReference>
<dbReference type="AlphaFoldDB" id="A0A084CNX3"/>
<dbReference type="PANTHER" id="PTHR43330:SF27">
    <property type="entry name" value="METHIONINE AMINOPEPTIDASE"/>
    <property type="match status" value="1"/>
</dbReference>
<keyword evidence="5 6" id="KW-0378">Hydrolase</keyword>
<comment type="similarity">
    <text evidence="6">Belongs to the peptidase M24A family. Methionine aminopeptidase type 1 subfamily.</text>
</comment>
<dbReference type="PANTHER" id="PTHR43330">
    <property type="entry name" value="METHIONINE AMINOPEPTIDASE"/>
    <property type="match status" value="1"/>
</dbReference>
<dbReference type="InterPro" id="IPR002467">
    <property type="entry name" value="Pept_M24A_MAP1"/>
</dbReference>
<reference evidence="8 9" key="1">
    <citation type="submission" date="2014-03" db="EMBL/GenBank/DDBJ databases">
        <title>Selection and divergence in the genomes of co-occurring obligate luminous symbionts with specific hosts.</title>
        <authorList>
            <person name="Hendry T.A."/>
            <person name="de Wet J.R."/>
            <person name="Dunlap P.V."/>
        </authorList>
    </citation>
    <scope>NUCLEOTIDE SEQUENCE [LARGE SCALE GENOMIC DNA]</scope>
    <source>
        <strain evidence="8 9">Ppalp.1</strain>
    </source>
</reference>
<feature type="binding site" evidence="6">
    <location>
        <position position="200"/>
    </location>
    <ligand>
        <name>a divalent metal cation</name>
        <dbReference type="ChEBI" id="CHEBI:60240"/>
        <label>2</label>
        <note>catalytic</note>
    </ligand>
</feature>
<dbReference type="GO" id="GO:0070006">
    <property type="term" value="F:metalloaminopeptidase activity"/>
    <property type="evidence" value="ECO:0007669"/>
    <property type="project" value="UniProtKB-UniRule"/>
</dbReference>
<dbReference type="EC" id="3.4.11.18" evidence="6"/>
<dbReference type="GO" id="GO:0005829">
    <property type="term" value="C:cytosol"/>
    <property type="evidence" value="ECO:0007669"/>
    <property type="project" value="TreeGrafter"/>
</dbReference>
<dbReference type="NCBIfam" id="TIGR00500">
    <property type="entry name" value="met_pdase_I"/>
    <property type="match status" value="1"/>
</dbReference>
<protein>
    <recommendedName>
        <fullName evidence="6">Methionine aminopeptidase</fullName>
        <shortName evidence="6">MAP</shortName>
        <shortName evidence="6">MetAP</shortName>
        <ecNumber evidence="6">3.4.11.18</ecNumber>
    </recommendedName>
    <alternativeName>
        <fullName evidence="6">Peptidase M</fullName>
    </alternativeName>
</protein>
<comment type="caution">
    <text evidence="8">The sequence shown here is derived from an EMBL/GenBank/DDBJ whole genome shotgun (WGS) entry which is preliminary data.</text>
</comment>
<dbReference type="SUPFAM" id="SSF55920">
    <property type="entry name" value="Creatinase/aminopeptidase"/>
    <property type="match status" value="1"/>
</dbReference>
<dbReference type="GO" id="GO:0004239">
    <property type="term" value="F:initiator methionyl aminopeptidase activity"/>
    <property type="evidence" value="ECO:0007669"/>
    <property type="project" value="UniProtKB-UniRule"/>
</dbReference>
<comment type="function">
    <text evidence="1 6">Removes the N-terminal methionine from nascent proteins. The N-terminal methionine is often cleaved when the second residue in the primary sequence is small and uncharged (Met-Ala-, Cys, Gly, Pro, Ser, Thr, or Val). Requires deformylation of the N(alpha)-formylated initiator methionine before it can be hydrolyzed.</text>
</comment>
<keyword evidence="9" id="KW-1185">Reference proteome</keyword>
<accession>A0A084CNX3</accession>
<dbReference type="Pfam" id="PF00557">
    <property type="entry name" value="Peptidase_M24"/>
    <property type="match status" value="1"/>
</dbReference>
<sequence>MSVKIKTIDEIERMRQAGQIAAKVLEMIGPYIQEGMTTNELNDICHNYILEKGAYSATLNYHGFPKSICTSINHVVCHGIPETKDILGTRGKIKPALLKDGDIINIDVTVVLPDNTDANFSERPEGYHGDTSKMFLVGSVSPANKRLCMVAQEALYVGIRQVKPGAELGNIGTAIERYIKDINKKDPHNRFSLVRDFCGHGIGNKFHEDPQVVHHKNNNHFTLKEGMCFTIEPMINAGKFACTIDTTDGWTVFTEDGKNSAQWEHTILVTSEGYEVLTLRKEEKIDKLIND</sequence>
<dbReference type="GO" id="GO:0046872">
    <property type="term" value="F:metal ion binding"/>
    <property type="evidence" value="ECO:0007669"/>
    <property type="project" value="UniProtKB-UniRule"/>
</dbReference>
<evidence type="ECO:0000256" key="6">
    <source>
        <dbReference type="HAMAP-Rule" id="MF_01974"/>
    </source>
</evidence>
<feature type="binding site" evidence="6">
    <location>
        <position position="207"/>
    </location>
    <ligand>
        <name>substrate</name>
    </ligand>
</feature>
<feature type="binding site" evidence="6">
    <location>
        <position position="130"/>
    </location>
    <ligand>
        <name>a divalent metal cation</name>
        <dbReference type="ChEBI" id="CHEBI:60240"/>
        <label>1</label>
    </ligand>
</feature>